<dbReference type="SUPFAM" id="SSF54427">
    <property type="entry name" value="NTF2-like"/>
    <property type="match status" value="1"/>
</dbReference>
<feature type="domain" description="SnoaL-like" evidence="2">
    <location>
        <begin position="50"/>
        <end position="160"/>
    </location>
</feature>
<sequence>MKKTPLMILLSAAGISLSPFVLADGGKPDAPLTATANVKADKAEKAEKAIHAMLDQWHNDAARADRAYFDKLTENAVFIGTDPDERWTRAEFIKWSEPFFQRGKAWTFHVRQRHLKPDFSGKWAWFDEQLDTDLGLCQASGVVVLTAKGWKIDHYQLSISVKNELIEPLKKLTAELPAAKKTP</sequence>
<dbReference type="Proteomes" id="UP000680067">
    <property type="component" value="Unassembled WGS sequence"/>
</dbReference>
<keyword evidence="4" id="KW-1185">Reference proteome</keyword>
<evidence type="ECO:0000313" key="4">
    <source>
        <dbReference type="Proteomes" id="UP000680067"/>
    </source>
</evidence>
<dbReference type="RefSeq" id="WP_212688506.1">
    <property type="nucleotide sequence ID" value="NZ_JAGSPN010000010.1"/>
</dbReference>
<name>A0A941I8W6_9BURK</name>
<proteinExistence type="predicted"/>
<feature type="chain" id="PRO_5037404833" evidence="1">
    <location>
        <begin position="24"/>
        <end position="183"/>
    </location>
</feature>
<evidence type="ECO:0000256" key="1">
    <source>
        <dbReference type="SAM" id="SignalP"/>
    </source>
</evidence>
<dbReference type="InterPro" id="IPR032710">
    <property type="entry name" value="NTF2-like_dom_sf"/>
</dbReference>
<dbReference type="EMBL" id="JAGSPN010000010">
    <property type="protein sequence ID" value="MBR7783218.1"/>
    <property type="molecule type" value="Genomic_DNA"/>
</dbReference>
<keyword evidence="1" id="KW-0732">Signal</keyword>
<dbReference type="Pfam" id="PF13474">
    <property type="entry name" value="SnoaL_3"/>
    <property type="match status" value="1"/>
</dbReference>
<dbReference type="Gene3D" id="3.10.450.50">
    <property type="match status" value="1"/>
</dbReference>
<comment type="caution">
    <text evidence="3">The sequence shown here is derived from an EMBL/GenBank/DDBJ whole genome shotgun (WGS) entry which is preliminary data.</text>
</comment>
<evidence type="ECO:0000313" key="3">
    <source>
        <dbReference type="EMBL" id="MBR7783218.1"/>
    </source>
</evidence>
<gene>
    <name evidence="3" type="ORF">KDM89_13780</name>
</gene>
<dbReference type="AlphaFoldDB" id="A0A941I8W6"/>
<dbReference type="InterPro" id="IPR037401">
    <property type="entry name" value="SnoaL-like"/>
</dbReference>
<feature type="signal peptide" evidence="1">
    <location>
        <begin position="1"/>
        <end position="23"/>
    </location>
</feature>
<reference evidence="3" key="1">
    <citation type="submission" date="2021-04" db="EMBL/GenBank/DDBJ databases">
        <title>novel species isolated from subtropical streams in China.</title>
        <authorList>
            <person name="Lu H."/>
        </authorList>
    </citation>
    <scope>NUCLEOTIDE SEQUENCE</scope>
    <source>
        <strain evidence="3">LFS511W</strain>
    </source>
</reference>
<organism evidence="3 4">
    <name type="scientific">Undibacterium luofuense</name>
    <dbReference type="NCBI Taxonomy" id="2828733"/>
    <lineage>
        <taxon>Bacteria</taxon>
        <taxon>Pseudomonadati</taxon>
        <taxon>Pseudomonadota</taxon>
        <taxon>Betaproteobacteria</taxon>
        <taxon>Burkholderiales</taxon>
        <taxon>Oxalobacteraceae</taxon>
        <taxon>Undibacterium</taxon>
    </lineage>
</organism>
<evidence type="ECO:0000259" key="2">
    <source>
        <dbReference type="Pfam" id="PF13474"/>
    </source>
</evidence>
<protein>
    <submittedName>
        <fullName evidence="3">Nuclear transport factor 2 family protein</fullName>
    </submittedName>
</protein>
<accession>A0A941I8W6</accession>